<keyword evidence="4" id="KW-1185">Reference proteome</keyword>
<evidence type="ECO:0000313" key="2">
    <source>
        <dbReference type="EMBL" id="CAF1090408.1"/>
    </source>
</evidence>
<name>A0A814NE80_ADIRI</name>
<feature type="domain" description="Glycosyltransferase 61 catalytic" evidence="1">
    <location>
        <begin position="200"/>
        <end position="385"/>
    </location>
</feature>
<evidence type="ECO:0000313" key="3">
    <source>
        <dbReference type="EMBL" id="CAF1412178.1"/>
    </source>
</evidence>
<protein>
    <recommendedName>
        <fullName evidence="1">Glycosyltransferase 61 catalytic domain-containing protein</fullName>
    </recommendedName>
</protein>
<dbReference type="InterPro" id="IPR049625">
    <property type="entry name" value="Glyco_transf_61_cat"/>
</dbReference>
<accession>A0A814NE80</accession>
<sequence length="460" mass="53233">MKSIYIKVLSIFVTYQICFLLWHIINNSTSNQQIDLITTKSASIPLKLTSATNFPNVKTHKPIEIQGNKTINPLPAIANKIITSDSEVKQISYRLEPFTMKLPNFFDNDSRHWFVNSTYYRMYSKKCLNNNCELYGFYYNNSKEHLDVHIAFVNKGVYHNDLCGFGYNEKAFRRSFLSKTDVSVVYDEILIYTVPDGWSFQHFLDGIGPKLSHSRKYLDLYPNSKVLIIRGLRFDRSVKEIWKLLGVDESNRIIHYNPPLKIGANLLINPCRTPATHPSLWQNARDIYWSFINKTNSKSNLLIYLQRTRSNAKNPGRIILNEQVVIDYLRNFAKKKSLVYVQYDHSNHIENIQSQIELFSRAKIIFGIHGGALSNINFAQSNTFIIEIMPFRQDKPSLPIVCANSDPNLLQPCVGYIYYVQSQLLNQSYWILPTVVDKKSNVNVNMTKLDLLFNSLSIQN</sequence>
<dbReference type="OrthoDB" id="529273at2759"/>
<organism evidence="2 4">
    <name type="scientific">Adineta ricciae</name>
    <name type="common">Rotifer</name>
    <dbReference type="NCBI Taxonomy" id="249248"/>
    <lineage>
        <taxon>Eukaryota</taxon>
        <taxon>Metazoa</taxon>
        <taxon>Spiralia</taxon>
        <taxon>Gnathifera</taxon>
        <taxon>Rotifera</taxon>
        <taxon>Eurotatoria</taxon>
        <taxon>Bdelloidea</taxon>
        <taxon>Adinetida</taxon>
        <taxon>Adinetidae</taxon>
        <taxon>Adineta</taxon>
    </lineage>
</organism>
<dbReference type="EMBL" id="CAJNOJ010000349">
    <property type="protein sequence ID" value="CAF1412178.1"/>
    <property type="molecule type" value="Genomic_DNA"/>
</dbReference>
<dbReference type="Proteomes" id="UP000663828">
    <property type="component" value="Unassembled WGS sequence"/>
</dbReference>
<comment type="caution">
    <text evidence="2">The sequence shown here is derived from an EMBL/GenBank/DDBJ whole genome shotgun (WGS) entry which is preliminary data.</text>
</comment>
<gene>
    <name evidence="3" type="ORF">EDS130_LOCUS36814</name>
    <name evidence="2" type="ORF">XAT740_LOCUS17806</name>
</gene>
<dbReference type="Pfam" id="PF04577">
    <property type="entry name" value="Glyco_transf_61"/>
    <property type="match status" value="1"/>
</dbReference>
<dbReference type="GO" id="GO:0016757">
    <property type="term" value="F:glycosyltransferase activity"/>
    <property type="evidence" value="ECO:0007669"/>
    <property type="project" value="InterPro"/>
</dbReference>
<evidence type="ECO:0000259" key="1">
    <source>
        <dbReference type="Pfam" id="PF04577"/>
    </source>
</evidence>
<dbReference type="EMBL" id="CAJNOR010001171">
    <property type="protein sequence ID" value="CAF1090408.1"/>
    <property type="molecule type" value="Genomic_DNA"/>
</dbReference>
<evidence type="ECO:0000313" key="4">
    <source>
        <dbReference type="Proteomes" id="UP000663828"/>
    </source>
</evidence>
<proteinExistence type="predicted"/>
<dbReference type="Proteomes" id="UP000663852">
    <property type="component" value="Unassembled WGS sequence"/>
</dbReference>
<dbReference type="AlphaFoldDB" id="A0A814NE80"/>
<reference evidence="2" key="1">
    <citation type="submission" date="2021-02" db="EMBL/GenBank/DDBJ databases">
        <authorList>
            <person name="Nowell W R."/>
        </authorList>
    </citation>
    <scope>NUCLEOTIDE SEQUENCE</scope>
</reference>